<reference evidence="1 2" key="1">
    <citation type="journal article" date="2020" name="Harmful Algae">
        <title>Molecular and morphological characterization of a novel dihydroanatoxin-a producing Microcoleus species (cyanobacteria) from the Russian River, California, USA.</title>
        <authorList>
            <person name="Conklin K.Y."/>
            <person name="Stancheva R."/>
            <person name="Otten T.G."/>
            <person name="Fadness R."/>
            <person name="Boyer G.L."/>
            <person name="Read B."/>
            <person name="Zhang X."/>
            <person name="Sheath R.G."/>
        </authorList>
    </citation>
    <scope>NUCLEOTIDE SEQUENCE [LARGE SCALE GENOMIC DNA]</scope>
    <source>
        <strain evidence="1 2">PTRS2</strain>
    </source>
</reference>
<accession>A0ABU8YXZ0</accession>
<sequence>LDIIDFRQLQACQDAAFRHAFAWPYGERPVKMLTGLLQHESVGAIVN</sequence>
<dbReference type="EMBL" id="JBBLXS010000921">
    <property type="protein sequence ID" value="MEK0189068.1"/>
    <property type="molecule type" value="Genomic_DNA"/>
</dbReference>
<name>A0ABU8YXZ0_9CYAN</name>
<comment type="caution">
    <text evidence="1">The sequence shown here is derived from an EMBL/GenBank/DDBJ whole genome shotgun (WGS) entry which is preliminary data.</text>
</comment>
<protein>
    <submittedName>
        <fullName evidence="1">Adenosine deaminase</fullName>
    </submittedName>
</protein>
<evidence type="ECO:0000313" key="1">
    <source>
        <dbReference type="EMBL" id="MEK0189068.1"/>
    </source>
</evidence>
<organism evidence="1 2">
    <name type="scientific">Microcoleus anatoxicus PTRS2</name>
    <dbReference type="NCBI Taxonomy" id="2705321"/>
    <lineage>
        <taxon>Bacteria</taxon>
        <taxon>Bacillati</taxon>
        <taxon>Cyanobacteriota</taxon>
        <taxon>Cyanophyceae</taxon>
        <taxon>Oscillatoriophycideae</taxon>
        <taxon>Oscillatoriales</taxon>
        <taxon>Microcoleaceae</taxon>
        <taxon>Microcoleus</taxon>
        <taxon>Microcoleus anatoxicus</taxon>
    </lineage>
</organism>
<feature type="non-terminal residue" evidence="1">
    <location>
        <position position="1"/>
    </location>
</feature>
<evidence type="ECO:0000313" key="2">
    <source>
        <dbReference type="Proteomes" id="UP001384579"/>
    </source>
</evidence>
<dbReference type="Proteomes" id="UP001384579">
    <property type="component" value="Unassembled WGS sequence"/>
</dbReference>
<gene>
    <name evidence="1" type="ORF">WMG39_30110</name>
</gene>
<keyword evidence="2" id="KW-1185">Reference proteome</keyword>
<proteinExistence type="predicted"/>